<dbReference type="InterPro" id="IPR000835">
    <property type="entry name" value="HTH_MarR-typ"/>
</dbReference>
<accession>U2FE92</accession>
<dbReference type="PROSITE" id="PS50995">
    <property type="entry name" value="HTH_MARR_2"/>
    <property type="match status" value="1"/>
</dbReference>
<dbReference type="Gene3D" id="1.10.10.10">
    <property type="entry name" value="Winged helix-like DNA-binding domain superfamily/Winged helix DNA-binding domain"/>
    <property type="match status" value="1"/>
</dbReference>
<evidence type="ECO:0000256" key="1">
    <source>
        <dbReference type="ARBA" id="ARBA00023015"/>
    </source>
</evidence>
<dbReference type="GO" id="GO:0003700">
    <property type="term" value="F:DNA-binding transcription factor activity"/>
    <property type="evidence" value="ECO:0007669"/>
    <property type="project" value="InterPro"/>
</dbReference>
<evidence type="ECO:0000313" key="6">
    <source>
        <dbReference type="Proteomes" id="UP000005707"/>
    </source>
</evidence>
<keyword evidence="2" id="KW-0238">DNA-binding</keyword>
<dbReference type="SUPFAM" id="SSF46785">
    <property type="entry name" value="Winged helix' DNA-binding domain"/>
    <property type="match status" value="1"/>
</dbReference>
<reference evidence="5 6" key="1">
    <citation type="journal article" date="2011" name="J. Bacteriol.">
        <title>Genome sequence of Haloplasma contractile, an unusual contractile bacterium from a deep-sea anoxic brine lake.</title>
        <authorList>
            <person name="Antunes A."/>
            <person name="Alam I."/>
            <person name="El Dorry H."/>
            <person name="Siam R."/>
            <person name="Robertson A."/>
            <person name="Bajic V.B."/>
            <person name="Stingl U."/>
        </authorList>
    </citation>
    <scope>NUCLEOTIDE SEQUENCE [LARGE SCALE GENOMIC DNA]</scope>
    <source>
        <strain evidence="5 6">SSD-17B</strain>
    </source>
</reference>
<dbReference type="EC" id="2.7.1.69" evidence="5"/>
<reference evidence="5 6" key="2">
    <citation type="journal article" date="2013" name="PLoS ONE">
        <title>INDIGO - INtegrated Data Warehouse of MIcrobial GenOmes with Examples from the Red Sea Extremophiles.</title>
        <authorList>
            <person name="Alam I."/>
            <person name="Antunes A."/>
            <person name="Kamau A.A."/>
            <person name="Ba Alawi W."/>
            <person name="Kalkatawi M."/>
            <person name="Stingl U."/>
            <person name="Bajic V.B."/>
        </authorList>
    </citation>
    <scope>NUCLEOTIDE SEQUENCE [LARGE SCALE GENOMIC DNA]</scope>
    <source>
        <strain evidence="5 6">SSD-17B</strain>
    </source>
</reference>
<proteinExistence type="predicted"/>
<gene>
    <name evidence="5" type="ORF">HLPCO_002725</name>
</gene>
<keyword evidence="5" id="KW-0808">Transferase</keyword>
<dbReference type="InterPro" id="IPR036390">
    <property type="entry name" value="WH_DNA-bd_sf"/>
</dbReference>
<dbReference type="STRING" id="1033810.HLPCO_002725"/>
<dbReference type="RefSeq" id="WP_008826547.1">
    <property type="nucleotide sequence ID" value="NZ_AFNU02000013.1"/>
</dbReference>
<dbReference type="Pfam" id="PF01047">
    <property type="entry name" value="MarR"/>
    <property type="match status" value="1"/>
</dbReference>
<dbReference type="Proteomes" id="UP000005707">
    <property type="component" value="Unassembled WGS sequence"/>
</dbReference>
<protein>
    <submittedName>
        <fullName evidence="5">PTS system maltose protein</fullName>
        <ecNumber evidence="5">2.7.1.69</ecNumber>
    </submittedName>
</protein>
<keyword evidence="1" id="KW-0805">Transcription regulation</keyword>
<evidence type="ECO:0000256" key="3">
    <source>
        <dbReference type="ARBA" id="ARBA00023163"/>
    </source>
</evidence>
<dbReference type="PRINTS" id="PR00598">
    <property type="entry name" value="HTHMARR"/>
</dbReference>
<evidence type="ECO:0000313" key="5">
    <source>
        <dbReference type="EMBL" id="ERJ11285.1"/>
    </source>
</evidence>
<feature type="domain" description="HTH marR-type" evidence="4">
    <location>
        <begin position="1"/>
        <end position="141"/>
    </location>
</feature>
<organism evidence="5 6">
    <name type="scientific">Haloplasma contractile SSD-17B</name>
    <dbReference type="NCBI Taxonomy" id="1033810"/>
    <lineage>
        <taxon>Bacteria</taxon>
        <taxon>Bacillati</taxon>
        <taxon>Mycoplasmatota</taxon>
        <taxon>Mollicutes</taxon>
        <taxon>Haloplasmatales</taxon>
        <taxon>Haloplasmataceae</taxon>
        <taxon>Haloplasma</taxon>
    </lineage>
</organism>
<sequence>MDEQKIESVVDHIISVMPVFKKKLLRPDKYKETNELSPSHFQIMFMIDDQGKLTMSEIARNLMIAKSNLTPLVKKLINKDYVERIKDEKDRRMFYLSLTETGEKFMECHKQFIVKHLKERLSKLEATELDELKASLQSIHTIISKID</sequence>
<dbReference type="InParanoid" id="U2FE92"/>
<keyword evidence="3" id="KW-0804">Transcription</keyword>
<dbReference type="SMART" id="SM00347">
    <property type="entry name" value="HTH_MARR"/>
    <property type="match status" value="1"/>
</dbReference>
<dbReference type="PANTHER" id="PTHR42756:SF1">
    <property type="entry name" value="TRANSCRIPTIONAL REPRESSOR OF EMRAB OPERON"/>
    <property type="match status" value="1"/>
</dbReference>
<dbReference type="eggNOG" id="COG1846">
    <property type="taxonomic scope" value="Bacteria"/>
</dbReference>
<dbReference type="EMBL" id="AFNU02000013">
    <property type="protein sequence ID" value="ERJ11285.1"/>
    <property type="molecule type" value="Genomic_DNA"/>
</dbReference>
<dbReference type="PANTHER" id="PTHR42756">
    <property type="entry name" value="TRANSCRIPTIONAL REGULATOR, MARR"/>
    <property type="match status" value="1"/>
</dbReference>
<comment type="caution">
    <text evidence="5">The sequence shown here is derived from an EMBL/GenBank/DDBJ whole genome shotgun (WGS) entry which is preliminary data.</text>
</comment>
<dbReference type="GO" id="GO:0003677">
    <property type="term" value="F:DNA binding"/>
    <property type="evidence" value="ECO:0007669"/>
    <property type="project" value="UniProtKB-KW"/>
</dbReference>
<keyword evidence="6" id="KW-1185">Reference proteome</keyword>
<evidence type="ECO:0000256" key="2">
    <source>
        <dbReference type="ARBA" id="ARBA00023125"/>
    </source>
</evidence>
<evidence type="ECO:0000259" key="4">
    <source>
        <dbReference type="PROSITE" id="PS50995"/>
    </source>
</evidence>
<dbReference type="GO" id="GO:0016740">
    <property type="term" value="F:transferase activity"/>
    <property type="evidence" value="ECO:0007669"/>
    <property type="project" value="UniProtKB-KW"/>
</dbReference>
<name>U2FE92_9MOLU</name>
<dbReference type="FunCoup" id="U2FE92">
    <property type="interactions" value="2"/>
</dbReference>
<dbReference type="InterPro" id="IPR036388">
    <property type="entry name" value="WH-like_DNA-bd_sf"/>
</dbReference>
<dbReference type="OrthoDB" id="166070at2"/>
<dbReference type="AlphaFoldDB" id="U2FE92"/>